<evidence type="ECO:0000256" key="1">
    <source>
        <dbReference type="SAM" id="MobiDB-lite"/>
    </source>
</evidence>
<evidence type="ECO:0000313" key="2">
    <source>
        <dbReference type="EMBL" id="KAK4248521.1"/>
    </source>
</evidence>
<sequence>MARRRPQIQPLTFDHVKKVYGEWQMDVVLFQSKNNRIQLRALASYEWEQNWISRSVADALTSGFGIISKPGDSFGSRGRVHHNDSVSLWAAIDDDDPILVTFRIIEDDSIKISLIMGLPAIWEKWPDLRWPRPNASPATPMLAPETNTVPEMQYTFRPPHFSAASQDGNGSLTFGPALEEPSDGQEAIQQWLTDPTYPFSQCKNKHAG</sequence>
<dbReference type="EMBL" id="MU857636">
    <property type="protein sequence ID" value="KAK4248521.1"/>
    <property type="molecule type" value="Genomic_DNA"/>
</dbReference>
<feature type="compositionally biased region" description="Polar residues" evidence="1">
    <location>
        <begin position="163"/>
        <end position="172"/>
    </location>
</feature>
<feature type="region of interest" description="Disordered" evidence="1">
    <location>
        <begin position="160"/>
        <end position="188"/>
    </location>
</feature>
<reference evidence="2" key="2">
    <citation type="submission" date="2023-05" db="EMBL/GenBank/DDBJ databases">
        <authorList>
            <consortium name="Lawrence Berkeley National Laboratory"/>
            <person name="Steindorff A."/>
            <person name="Hensen N."/>
            <person name="Bonometti L."/>
            <person name="Westerberg I."/>
            <person name="Brannstrom I.O."/>
            <person name="Guillou S."/>
            <person name="Cros-Aarteil S."/>
            <person name="Calhoun S."/>
            <person name="Haridas S."/>
            <person name="Kuo A."/>
            <person name="Mondo S."/>
            <person name="Pangilinan J."/>
            <person name="Riley R."/>
            <person name="Labutti K."/>
            <person name="Andreopoulos B."/>
            <person name="Lipzen A."/>
            <person name="Chen C."/>
            <person name="Yanf M."/>
            <person name="Daum C."/>
            <person name="Ng V."/>
            <person name="Clum A."/>
            <person name="Ohm R."/>
            <person name="Martin F."/>
            <person name="Silar P."/>
            <person name="Natvig D."/>
            <person name="Lalanne C."/>
            <person name="Gautier V."/>
            <person name="Ament-Velasquez S.L."/>
            <person name="Kruys A."/>
            <person name="Hutchinson M.I."/>
            <person name="Powell A.J."/>
            <person name="Barry K."/>
            <person name="Miller A.N."/>
            <person name="Grigoriev I.V."/>
            <person name="Debuchy R."/>
            <person name="Gladieux P."/>
            <person name="Thoren M.H."/>
            <person name="Johannesson H."/>
        </authorList>
    </citation>
    <scope>NUCLEOTIDE SEQUENCE</scope>
    <source>
        <strain evidence="2">CBS 359.72</strain>
    </source>
</reference>
<dbReference type="Proteomes" id="UP001303647">
    <property type="component" value="Unassembled WGS sequence"/>
</dbReference>
<evidence type="ECO:0000313" key="3">
    <source>
        <dbReference type="Proteomes" id="UP001303647"/>
    </source>
</evidence>
<reference evidence="2" key="1">
    <citation type="journal article" date="2023" name="Mol. Phylogenet. Evol.">
        <title>Genome-scale phylogeny and comparative genomics of the fungal order Sordariales.</title>
        <authorList>
            <person name="Hensen N."/>
            <person name="Bonometti L."/>
            <person name="Westerberg I."/>
            <person name="Brannstrom I.O."/>
            <person name="Guillou S."/>
            <person name="Cros-Aarteil S."/>
            <person name="Calhoun S."/>
            <person name="Haridas S."/>
            <person name="Kuo A."/>
            <person name="Mondo S."/>
            <person name="Pangilinan J."/>
            <person name="Riley R."/>
            <person name="LaButti K."/>
            <person name="Andreopoulos B."/>
            <person name="Lipzen A."/>
            <person name="Chen C."/>
            <person name="Yan M."/>
            <person name="Daum C."/>
            <person name="Ng V."/>
            <person name="Clum A."/>
            <person name="Steindorff A."/>
            <person name="Ohm R.A."/>
            <person name="Martin F."/>
            <person name="Silar P."/>
            <person name="Natvig D.O."/>
            <person name="Lalanne C."/>
            <person name="Gautier V."/>
            <person name="Ament-Velasquez S.L."/>
            <person name="Kruys A."/>
            <person name="Hutchinson M.I."/>
            <person name="Powell A.J."/>
            <person name="Barry K."/>
            <person name="Miller A.N."/>
            <person name="Grigoriev I.V."/>
            <person name="Debuchy R."/>
            <person name="Gladieux P."/>
            <person name="Hiltunen Thoren M."/>
            <person name="Johannesson H."/>
        </authorList>
    </citation>
    <scope>NUCLEOTIDE SEQUENCE</scope>
    <source>
        <strain evidence="2">CBS 359.72</strain>
    </source>
</reference>
<dbReference type="AlphaFoldDB" id="A0AAN7HG64"/>
<gene>
    <name evidence="2" type="ORF">C7999DRAFT_31013</name>
</gene>
<keyword evidence="3" id="KW-1185">Reference proteome</keyword>
<organism evidence="2 3">
    <name type="scientific">Corynascus novoguineensis</name>
    <dbReference type="NCBI Taxonomy" id="1126955"/>
    <lineage>
        <taxon>Eukaryota</taxon>
        <taxon>Fungi</taxon>
        <taxon>Dikarya</taxon>
        <taxon>Ascomycota</taxon>
        <taxon>Pezizomycotina</taxon>
        <taxon>Sordariomycetes</taxon>
        <taxon>Sordariomycetidae</taxon>
        <taxon>Sordariales</taxon>
        <taxon>Chaetomiaceae</taxon>
        <taxon>Corynascus</taxon>
    </lineage>
</organism>
<accession>A0AAN7HG64</accession>
<proteinExistence type="predicted"/>
<comment type="caution">
    <text evidence="2">The sequence shown here is derived from an EMBL/GenBank/DDBJ whole genome shotgun (WGS) entry which is preliminary data.</text>
</comment>
<name>A0AAN7HG64_9PEZI</name>
<protein>
    <submittedName>
        <fullName evidence="2">Uncharacterized protein</fullName>
    </submittedName>
</protein>